<protein>
    <recommendedName>
        <fullName evidence="3">Amidinotransferase</fullName>
    </recommendedName>
</protein>
<dbReference type="PANTHER" id="PTHR43224:SF1">
    <property type="entry name" value="AMIDINOTRANSFERASE"/>
    <property type="match status" value="1"/>
</dbReference>
<dbReference type="InterPro" id="IPR014541">
    <property type="entry name" value="Amdntrnsf_FN0238"/>
</dbReference>
<name>A0ABR2YZ33_9CHLO</name>
<keyword evidence="2" id="KW-1185">Reference proteome</keyword>
<evidence type="ECO:0000313" key="1">
    <source>
        <dbReference type="EMBL" id="KAK9917152.1"/>
    </source>
</evidence>
<dbReference type="SUPFAM" id="SSF55909">
    <property type="entry name" value="Pentein"/>
    <property type="match status" value="1"/>
</dbReference>
<reference evidence="1 2" key="1">
    <citation type="journal article" date="2024" name="Nat. Commun.">
        <title>Phylogenomics reveals the evolutionary origins of lichenization in chlorophyte algae.</title>
        <authorList>
            <person name="Puginier C."/>
            <person name="Libourel C."/>
            <person name="Otte J."/>
            <person name="Skaloud P."/>
            <person name="Haon M."/>
            <person name="Grisel S."/>
            <person name="Petersen M."/>
            <person name="Berrin J.G."/>
            <person name="Delaux P.M."/>
            <person name="Dal Grande F."/>
            <person name="Keller J."/>
        </authorList>
    </citation>
    <scope>NUCLEOTIDE SEQUENCE [LARGE SCALE GENOMIC DNA]</scope>
    <source>
        <strain evidence="1 2">SAG 216-7</strain>
    </source>
</reference>
<gene>
    <name evidence="1" type="ORF">WJX75_001342</name>
</gene>
<dbReference type="Proteomes" id="UP001491310">
    <property type="component" value="Unassembled WGS sequence"/>
</dbReference>
<dbReference type="PANTHER" id="PTHR43224">
    <property type="entry name" value="AMIDINOTRANSFERASE"/>
    <property type="match status" value="1"/>
</dbReference>
<dbReference type="Pfam" id="PF19420">
    <property type="entry name" value="DDAH_eukar"/>
    <property type="match status" value="1"/>
</dbReference>
<organism evidence="1 2">
    <name type="scientific">Coccomyxa subellipsoidea</name>
    <dbReference type="NCBI Taxonomy" id="248742"/>
    <lineage>
        <taxon>Eukaryota</taxon>
        <taxon>Viridiplantae</taxon>
        <taxon>Chlorophyta</taxon>
        <taxon>core chlorophytes</taxon>
        <taxon>Trebouxiophyceae</taxon>
        <taxon>Trebouxiophyceae incertae sedis</taxon>
        <taxon>Coccomyxaceae</taxon>
        <taxon>Coccomyxa</taxon>
    </lineage>
</organism>
<comment type="caution">
    <text evidence="1">The sequence shown here is derived from an EMBL/GenBank/DDBJ whole genome shotgun (WGS) entry which is preliminary data.</text>
</comment>
<accession>A0ABR2YZ33</accession>
<evidence type="ECO:0008006" key="3">
    <source>
        <dbReference type="Google" id="ProtNLM"/>
    </source>
</evidence>
<proteinExistence type="predicted"/>
<dbReference type="EMBL" id="JALJOT010000002">
    <property type="protein sequence ID" value="KAK9917152.1"/>
    <property type="molecule type" value="Genomic_DNA"/>
</dbReference>
<sequence>MVRGVASRKLVAAVRAAASRGFASAPEAVLDTPQTEIVRLASSAPVLVKFPERAWGASAVLPQHLLPAQVGNAERVSVVRHAFASHDATHEPLSDLVGALGEGRVAVAHEASQPLRRLIVDEYLLGPSGQHLLQKTGTDLLRFLSREGIRAVHVPDVAAATAGAVNSARAVARGVRQSTNEVLMVAPTAFGFNDQAAQDNHFMHSSTSTSSGKAGGSVTHKALREFAGLHHELTEVAGVRVSLFQHSLEHGTPDAVFPNNWFTTHAAGEAAGGVSEPTLAFYPLKCPNRQMERRKDIVEVLRARGYSSVWDLSGAEKQGHFFEGTGVLVLDRVNGVAYVNLSERADADVARQWVDRMGYKELVTFRTVDPAGADIYHTNVMMAIGTDVAVVCAEAVPDAAERAHLLERLRRHHTVVEISNAQMGAMCGNILELEDGRGLPVLAMSTQAHNAFTPEQRAVLRRHVAGLHHAPLDNIEYIGGGGVRCSLAELF</sequence>
<evidence type="ECO:0000313" key="2">
    <source>
        <dbReference type="Proteomes" id="UP001491310"/>
    </source>
</evidence>
<dbReference type="Gene3D" id="3.75.10.10">
    <property type="entry name" value="L-arginine/glycine Amidinotransferase, Chain A"/>
    <property type="match status" value="1"/>
</dbReference>